<dbReference type="InterPro" id="IPR036520">
    <property type="entry name" value="UPF0759_sf"/>
</dbReference>
<evidence type="ECO:0000313" key="2">
    <source>
        <dbReference type="Proteomes" id="UP000050969"/>
    </source>
</evidence>
<dbReference type="EMBL" id="JQCE01000001">
    <property type="protein sequence ID" value="KRO18919.1"/>
    <property type="molecule type" value="Genomic_DNA"/>
</dbReference>
<dbReference type="Proteomes" id="UP000050969">
    <property type="component" value="Unassembled WGS sequence"/>
</dbReference>
<evidence type="ECO:0000313" key="1">
    <source>
        <dbReference type="EMBL" id="KRO18919.1"/>
    </source>
</evidence>
<dbReference type="InterPro" id="IPR002763">
    <property type="entry name" value="DUF72"/>
</dbReference>
<protein>
    <submittedName>
        <fullName evidence="1">Uracil-xanthine permease</fullName>
    </submittedName>
</protein>
<dbReference type="Pfam" id="PF01904">
    <property type="entry name" value="DUF72"/>
    <property type="match status" value="1"/>
</dbReference>
<dbReference type="PANTHER" id="PTHR30348">
    <property type="entry name" value="UNCHARACTERIZED PROTEIN YECE"/>
    <property type="match status" value="1"/>
</dbReference>
<dbReference type="PANTHER" id="PTHR30348:SF13">
    <property type="entry name" value="UPF0759 PROTEIN YUNF"/>
    <property type="match status" value="1"/>
</dbReference>
<reference evidence="1 2" key="1">
    <citation type="journal article" date="2015" name="Genome Announc.">
        <title>Expanding the biotechnology potential of lactobacilli through comparative genomics of 213 strains and associated genera.</title>
        <authorList>
            <person name="Sun Z."/>
            <person name="Harris H.M."/>
            <person name="McCann A."/>
            <person name="Guo C."/>
            <person name="Argimon S."/>
            <person name="Zhang W."/>
            <person name="Yang X."/>
            <person name="Jeffery I.B."/>
            <person name="Cooney J.C."/>
            <person name="Kagawa T.F."/>
            <person name="Liu W."/>
            <person name="Song Y."/>
            <person name="Salvetti E."/>
            <person name="Wrobel A."/>
            <person name="Rasinkangas P."/>
            <person name="Parkhill J."/>
            <person name="Rea M.C."/>
            <person name="O'Sullivan O."/>
            <person name="Ritari J."/>
            <person name="Douillard F.P."/>
            <person name="Paul Ross R."/>
            <person name="Yang R."/>
            <person name="Briner A.E."/>
            <person name="Felis G.E."/>
            <person name="de Vos W.M."/>
            <person name="Barrangou R."/>
            <person name="Klaenhammer T.R."/>
            <person name="Caufield P.W."/>
            <person name="Cui Y."/>
            <person name="Zhang H."/>
            <person name="O'Toole P.W."/>
        </authorList>
    </citation>
    <scope>NUCLEOTIDE SEQUENCE [LARGE SCALE GENOMIC DNA]</scope>
    <source>
        <strain evidence="1 2">DSM 24301</strain>
    </source>
</reference>
<keyword evidence="2" id="KW-1185">Reference proteome</keyword>
<dbReference type="AlphaFoldDB" id="A0A0R2MZB4"/>
<comment type="caution">
    <text evidence="1">The sequence shown here is derived from an EMBL/GenBank/DDBJ whole genome shotgun (WGS) entry which is preliminary data.</text>
</comment>
<sequence length="277" mass="31403">MIDVGLTSVAEHPQLSATGKSTSTLVDYAQYFPVVELDTTFYGLKSPDVVRRWQEQVPPQFQFIVKATGMMTGQTKMDEDSPTLPEQFQALESSLQPLIQSKQLRAILFQMPPFFGVNQKSVRYLRLVRQLYPTLPVAIEFRHDSWYSDVYRQSTLDLLQHLNFIHVVVDEPQTVSGSVPLVPVATNSELTIMRLHGHNLVGWANRSAQWRKERTNYRYATDELTHLGEIAQQLTSKQVTVIFNNNGGGDAADNALQFIDLLGLHFDHLGPRQMGLF</sequence>
<gene>
    <name evidence="1" type="ORF">IV56_GL000071</name>
</gene>
<dbReference type="RefSeq" id="WP_056991791.1">
    <property type="nucleotide sequence ID" value="NZ_JQCE01000001.1"/>
</dbReference>
<dbReference type="PATRIC" id="fig|1293598.4.peg.72"/>
<dbReference type="STRING" id="1293598.IV56_GL000071"/>
<accession>A0A0R2MZB4</accession>
<organism evidence="1 2">
    <name type="scientific">Lacticaseibacillus saniviri JCM 17471 = DSM 24301</name>
    <dbReference type="NCBI Taxonomy" id="1293598"/>
    <lineage>
        <taxon>Bacteria</taxon>
        <taxon>Bacillati</taxon>
        <taxon>Bacillota</taxon>
        <taxon>Bacilli</taxon>
        <taxon>Lactobacillales</taxon>
        <taxon>Lactobacillaceae</taxon>
        <taxon>Lacticaseibacillus</taxon>
    </lineage>
</organism>
<dbReference type="SUPFAM" id="SSF117396">
    <property type="entry name" value="TM1631-like"/>
    <property type="match status" value="1"/>
</dbReference>
<name>A0A0R2MZB4_9LACO</name>
<dbReference type="Gene3D" id="3.20.20.410">
    <property type="entry name" value="Protein of unknown function UPF0759"/>
    <property type="match status" value="1"/>
</dbReference>
<proteinExistence type="predicted"/>